<evidence type="ECO:0008006" key="4">
    <source>
        <dbReference type="Google" id="ProtNLM"/>
    </source>
</evidence>
<dbReference type="STRING" id="216432.CA2559_07831"/>
<feature type="compositionally biased region" description="Low complexity" evidence="1">
    <location>
        <begin position="33"/>
        <end position="60"/>
    </location>
</feature>
<dbReference type="AlphaFoldDB" id="A3UBC4"/>
<sequence length="184" mass="19847">MKTIITILSILLIVSCKSNTEKENAEINAMPNESTSITSESETGAQGSETSGNTSETTNTASEVNAGTYINLENKDAETGCNTLTLSFNATTPLCIDKEGITINVRYKNENGTTNMYYDSLASNTSDKKVPFNTFDTTVPIAVLTQTSNNTLTLDWKGFSVNGDLAVDYAILGKKNLEGKFVKQ</sequence>
<dbReference type="EMBL" id="CP002046">
    <property type="protein sequence ID" value="EAP85925.1"/>
    <property type="molecule type" value="Genomic_DNA"/>
</dbReference>
<dbReference type="eggNOG" id="ENOG5032UZN">
    <property type="taxonomic scope" value="Bacteria"/>
</dbReference>
<name>A3UBC4_CROAH</name>
<dbReference type="Proteomes" id="UP000002297">
    <property type="component" value="Chromosome"/>
</dbReference>
<keyword evidence="3" id="KW-1185">Reference proteome</keyword>
<reference evidence="2 3" key="1">
    <citation type="journal article" date="2010" name="J. Bacteriol.">
        <title>The complete genome sequence of Croceibacter atlanticus HTCC2559T.</title>
        <authorList>
            <person name="Oh H.M."/>
            <person name="Kang I."/>
            <person name="Ferriera S."/>
            <person name="Giovannoni S.J."/>
            <person name="Cho J.C."/>
        </authorList>
    </citation>
    <scope>NUCLEOTIDE SEQUENCE [LARGE SCALE GENOMIC DNA]</scope>
    <source>
        <strain evidence="3">ATCC BAA-628 / HTCC2559 / KCTC 12090</strain>
    </source>
</reference>
<dbReference type="PROSITE" id="PS51257">
    <property type="entry name" value="PROKAR_LIPOPROTEIN"/>
    <property type="match status" value="1"/>
</dbReference>
<protein>
    <recommendedName>
        <fullName evidence="4">Lipoprotein</fullName>
    </recommendedName>
</protein>
<accession>A3UBC4</accession>
<evidence type="ECO:0000313" key="3">
    <source>
        <dbReference type="Proteomes" id="UP000002297"/>
    </source>
</evidence>
<evidence type="ECO:0000313" key="2">
    <source>
        <dbReference type="EMBL" id="EAP85925.1"/>
    </source>
</evidence>
<dbReference type="GeneID" id="89453321"/>
<evidence type="ECO:0000256" key="1">
    <source>
        <dbReference type="SAM" id="MobiDB-lite"/>
    </source>
</evidence>
<dbReference type="RefSeq" id="WP_013187311.1">
    <property type="nucleotide sequence ID" value="NC_014230.1"/>
</dbReference>
<dbReference type="OrthoDB" id="1429961at2"/>
<proteinExistence type="predicted"/>
<organism evidence="2 3">
    <name type="scientific">Croceibacter atlanticus (strain ATCC BAA-628 / JCM 21780 / CIP 108009 / IAM 15332 / KCTC 12090 / HTCC2559)</name>
    <dbReference type="NCBI Taxonomy" id="216432"/>
    <lineage>
        <taxon>Bacteria</taxon>
        <taxon>Pseudomonadati</taxon>
        <taxon>Bacteroidota</taxon>
        <taxon>Flavobacteriia</taxon>
        <taxon>Flavobacteriales</taxon>
        <taxon>Flavobacteriaceae</taxon>
        <taxon>Croceibacter</taxon>
    </lineage>
</organism>
<dbReference type="HOGENOM" id="CLU_1376460_0_0_10"/>
<feature type="region of interest" description="Disordered" evidence="1">
    <location>
        <begin position="27"/>
        <end position="65"/>
    </location>
</feature>
<gene>
    <name evidence="2" type="ordered locus">CA2559_07831</name>
</gene>
<dbReference type="KEGG" id="cat:CA2559_07831"/>